<accession>C6WP89</accession>
<keyword evidence="2" id="KW-1185">Reference proteome</keyword>
<dbReference type="KEGG" id="ami:Amir_4762"/>
<gene>
    <name evidence="1" type="ordered locus">Amir_4762</name>
</gene>
<name>C6WP89_ACTMD</name>
<dbReference type="EMBL" id="CP001630">
    <property type="protein sequence ID" value="ACU38591.1"/>
    <property type="molecule type" value="Genomic_DNA"/>
</dbReference>
<evidence type="ECO:0000313" key="2">
    <source>
        <dbReference type="Proteomes" id="UP000002213"/>
    </source>
</evidence>
<dbReference type="AlphaFoldDB" id="C6WP89"/>
<reference evidence="1 2" key="1">
    <citation type="journal article" date="2009" name="Stand. Genomic Sci.">
        <title>Complete genome sequence of Actinosynnema mirum type strain (101).</title>
        <authorList>
            <person name="Land M."/>
            <person name="Lapidus A."/>
            <person name="Mayilraj S."/>
            <person name="Chen F."/>
            <person name="Copeland A."/>
            <person name="Del Rio T.G."/>
            <person name="Nolan M."/>
            <person name="Lucas S."/>
            <person name="Tice H."/>
            <person name="Cheng J.F."/>
            <person name="Chertkov O."/>
            <person name="Bruce D."/>
            <person name="Goodwin L."/>
            <person name="Pitluck S."/>
            <person name="Rohde M."/>
            <person name="Goker M."/>
            <person name="Pati A."/>
            <person name="Ivanova N."/>
            <person name="Mavromatis K."/>
            <person name="Chen A."/>
            <person name="Palaniappan K."/>
            <person name="Hauser L."/>
            <person name="Chang Y.J."/>
            <person name="Jeffries C.C."/>
            <person name="Brettin T."/>
            <person name="Detter J.C."/>
            <person name="Han C."/>
            <person name="Chain P."/>
            <person name="Tindall B.J."/>
            <person name="Bristow J."/>
            <person name="Eisen J.A."/>
            <person name="Markowitz V."/>
            <person name="Hugenholtz P."/>
            <person name="Kyrpides N.C."/>
            <person name="Klenk H.P."/>
        </authorList>
    </citation>
    <scope>NUCLEOTIDE SEQUENCE [LARGE SCALE GENOMIC DNA]</scope>
    <source>
        <strain evidence="2">ATCC 29888 / DSM 43827 / JCM 3225 / NBRC 14064 / NCIMB 13271 / NRRL B-12336 / IMRU 3971 / 101</strain>
    </source>
</reference>
<protein>
    <submittedName>
        <fullName evidence="1">Transposase, IS4 family protein</fullName>
    </submittedName>
</protein>
<dbReference type="STRING" id="446462.Amir_4762"/>
<sequence>MRSLWHPLHELLLAELQGANRIGWSRAGVDSCHVRALKGGYELGRPRSTGAGRGPSTT</sequence>
<proteinExistence type="predicted"/>
<organism evidence="1 2">
    <name type="scientific">Actinosynnema mirum (strain ATCC 29888 / DSM 43827 / JCM 3225 / NBRC 14064 / NCIMB 13271 / NRRL B-12336 / IMRU 3971 / 101)</name>
    <dbReference type="NCBI Taxonomy" id="446462"/>
    <lineage>
        <taxon>Bacteria</taxon>
        <taxon>Bacillati</taxon>
        <taxon>Actinomycetota</taxon>
        <taxon>Actinomycetes</taxon>
        <taxon>Pseudonocardiales</taxon>
        <taxon>Pseudonocardiaceae</taxon>
        <taxon>Actinosynnema</taxon>
    </lineage>
</organism>
<evidence type="ECO:0000313" key="1">
    <source>
        <dbReference type="EMBL" id="ACU38591.1"/>
    </source>
</evidence>
<dbReference type="HOGENOM" id="CLU_2968956_0_0_11"/>
<dbReference type="Proteomes" id="UP000002213">
    <property type="component" value="Chromosome"/>
</dbReference>